<dbReference type="SUPFAM" id="SSF51905">
    <property type="entry name" value="FAD/NAD(P)-binding domain"/>
    <property type="match status" value="1"/>
</dbReference>
<keyword evidence="5 16" id="KW-0475">Mercuric resistance</keyword>
<dbReference type="InterPro" id="IPR036163">
    <property type="entry name" value="HMA_dom_sf"/>
</dbReference>
<evidence type="ECO:0000256" key="13">
    <source>
        <dbReference type="ARBA" id="ARBA00023284"/>
    </source>
</evidence>
<dbReference type="Pfam" id="PF02852">
    <property type="entry name" value="Pyr_redox_dim"/>
    <property type="match status" value="1"/>
</dbReference>
<dbReference type="CDD" id="cd00371">
    <property type="entry name" value="HMA"/>
    <property type="match status" value="1"/>
</dbReference>
<evidence type="ECO:0000256" key="17">
    <source>
        <dbReference type="PIRSR" id="PIRSR000350-3"/>
    </source>
</evidence>
<dbReference type="GO" id="GO:0016668">
    <property type="term" value="F:oxidoreductase activity, acting on a sulfur group of donors, NAD(P) as acceptor"/>
    <property type="evidence" value="ECO:0007669"/>
    <property type="project" value="UniProtKB-UniRule"/>
</dbReference>
<keyword evidence="7 16" id="KW-0479">Metal-binding</keyword>
<keyword evidence="8 16" id="KW-0274">FAD</keyword>
<evidence type="ECO:0000256" key="19">
    <source>
        <dbReference type="RuleBase" id="RU361223"/>
    </source>
</evidence>
<dbReference type="PANTHER" id="PTHR43014">
    <property type="entry name" value="MERCURIC REDUCTASE"/>
    <property type="match status" value="1"/>
</dbReference>
<evidence type="ECO:0000256" key="5">
    <source>
        <dbReference type="ARBA" id="ARBA00022466"/>
    </source>
</evidence>
<dbReference type="PIRSF" id="PIRSF000350">
    <property type="entry name" value="Mercury_reductase_MerA"/>
    <property type="match status" value="1"/>
</dbReference>
<keyword evidence="9 16" id="KW-0521">NADP</keyword>
<comment type="catalytic activity">
    <reaction evidence="15 16 19">
        <text>Hg + NADP(+) + H(+) = Hg(2+) + NADPH</text>
        <dbReference type="Rhea" id="RHEA:23856"/>
        <dbReference type="ChEBI" id="CHEBI:15378"/>
        <dbReference type="ChEBI" id="CHEBI:16170"/>
        <dbReference type="ChEBI" id="CHEBI:16793"/>
        <dbReference type="ChEBI" id="CHEBI:57783"/>
        <dbReference type="ChEBI" id="CHEBI:58349"/>
        <dbReference type="EC" id="1.16.1.1"/>
    </reaction>
</comment>
<dbReference type="InterPro" id="IPR021179">
    <property type="entry name" value="Mercury_reductase_MerA"/>
</dbReference>
<dbReference type="PROSITE" id="PS01047">
    <property type="entry name" value="HMA_1"/>
    <property type="match status" value="1"/>
</dbReference>
<evidence type="ECO:0000256" key="4">
    <source>
        <dbReference type="ARBA" id="ARBA00014791"/>
    </source>
</evidence>
<dbReference type="KEGG" id="cmic:caldi_11410"/>
<evidence type="ECO:0000256" key="15">
    <source>
        <dbReference type="ARBA" id="ARBA00048984"/>
    </source>
</evidence>
<evidence type="ECO:0000256" key="7">
    <source>
        <dbReference type="ARBA" id="ARBA00022723"/>
    </source>
</evidence>
<dbReference type="InterPro" id="IPR004099">
    <property type="entry name" value="Pyr_nucl-diS_OxRdtase_dimer"/>
</dbReference>
<proteinExistence type="inferred from homology"/>
<dbReference type="NCBIfam" id="TIGR02053">
    <property type="entry name" value="MerA"/>
    <property type="match status" value="1"/>
</dbReference>
<dbReference type="Proteomes" id="UP001163687">
    <property type="component" value="Chromosome"/>
</dbReference>
<dbReference type="InterPro" id="IPR001100">
    <property type="entry name" value="Pyr_nuc-diS_OxRdtase"/>
</dbReference>
<keyword evidence="6 16" id="KW-0285">Flavoprotein</keyword>
<evidence type="ECO:0000256" key="2">
    <source>
        <dbReference type="ARBA" id="ARBA00011738"/>
    </source>
</evidence>
<dbReference type="GO" id="GO:0050661">
    <property type="term" value="F:NADP binding"/>
    <property type="evidence" value="ECO:0007669"/>
    <property type="project" value="InterPro"/>
</dbReference>
<dbReference type="InterPro" id="IPR012999">
    <property type="entry name" value="Pyr_OxRdtase_I_AS"/>
</dbReference>
<dbReference type="RefSeq" id="WP_264844120.1">
    <property type="nucleotide sequence ID" value="NZ_AP025628.1"/>
</dbReference>
<evidence type="ECO:0000313" key="21">
    <source>
        <dbReference type="EMBL" id="BDG60051.1"/>
    </source>
</evidence>
<dbReference type="InterPro" id="IPR016156">
    <property type="entry name" value="FAD/NAD-linked_Rdtase_dimer_sf"/>
</dbReference>
<dbReference type="Gene3D" id="3.50.50.60">
    <property type="entry name" value="FAD/NAD(P)-binding domain"/>
    <property type="match status" value="2"/>
</dbReference>
<evidence type="ECO:0000256" key="6">
    <source>
        <dbReference type="ARBA" id="ARBA00022630"/>
    </source>
</evidence>
<dbReference type="Gene3D" id="3.30.390.30">
    <property type="match status" value="1"/>
</dbReference>
<comment type="cofactor">
    <cofactor evidence="16 17 19">
        <name>FAD</name>
        <dbReference type="ChEBI" id="CHEBI:57692"/>
    </cofactor>
    <text evidence="16 17 19">Binds 1 FAD per subunit.</text>
</comment>
<evidence type="ECO:0000256" key="18">
    <source>
        <dbReference type="PIRSR" id="PIRSR000350-4"/>
    </source>
</evidence>
<accession>A0AA35G7F7</accession>
<evidence type="ECO:0000259" key="20">
    <source>
        <dbReference type="PROSITE" id="PS50846"/>
    </source>
</evidence>
<keyword evidence="11 16" id="KW-0560">Oxidoreductase</keyword>
<evidence type="ECO:0000256" key="9">
    <source>
        <dbReference type="ARBA" id="ARBA00022857"/>
    </source>
</evidence>
<dbReference type="FunFam" id="3.30.390.30:FF:000001">
    <property type="entry name" value="Dihydrolipoyl dehydrogenase"/>
    <property type="match status" value="1"/>
</dbReference>
<dbReference type="InterPro" id="IPR023753">
    <property type="entry name" value="FAD/NAD-binding_dom"/>
</dbReference>
<comment type="similarity">
    <text evidence="1 16 19">Belongs to the class-I pyridine nucleotide-disulfide oxidoreductase family.</text>
</comment>
<dbReference type="GO" id="GO:0050660">
    <property type="term" value="F:flavin adenine dinucleotide binding"/>
    <property type="evidence" value="ECO:0007669"/>
    <property type="project" value="UniProtKB-UniRule"/>
</dbReference>
<dbReference type="SUPFAM" id="SSF55424">
    <property type="entry name" value="FAD/NAD-linked reductases, dimerisation (C-terminal) domain"/>
    <property type="match status" value="1"/>
</dbReference>
<keyword evidence="10 16" id="KW-0476">Mercury</keyword>
<dbReference type="PANTHER" id="PTHR43014:SF4">
    <property type="entry name" value="PYRIDINE NUCLEOTIDE-DISULFIDE OXIDOREDUCTASE RCLA-RELATED"/>
    <property type="match status" value="1"/>
</dbReference>
<dbReference type="EC" id="1.16.1.1" evidence="3 16"/>
<dbReference type="PROSITE" id="PS50846">
    <property type="entry name" value="HMA_2"/>
    <property type="match status" value="1"/>
</dbReference>
<feature type="binding site" evidence="17">
    <location>
        <begin position="276"/>
        <end position="283"/>
    </location>
    <ligand>
        <name>NAD(+)</name>
        <dbReference type="ChEBI" id="CHEBI:57540"/>
    </ligand>
</feature>
<evidence type="ECO:0000256" key="16">
    <source>
        <dbReference type="PIRNR" id="PIRNR000350"/>
    </source>
</evidence>
<evidence type="ECO:0000256" key="12">
    <source>
        <dbReference type="ARBA" id="ARBA00023157"/>
    </source>
</evidence>
<feature type="binding site" evidence="17">
    <location>
        <position position="407"/>
    </location>
    <ligand>
        <name>FAD</name>
        <dbReference type="ChEBI" id="CHEBI:57692"/>
    </ligand>
</feature>
<dbReference type="InterPro" id="IPR017969">
    <property type="entry name" value="Heavy-metal-associated_CS"/>
</dbReference>
<protein>
    <recommendedName>
        <fullName evidence="4 16">Mercuric reductase</fullName>
        <ecNumber evidence="3 16">1.16.1.1</ecNumber>
    </recommendedName>
    <alternativeName>
        <fullName evidence="14 16">Hg(II) reductase</fullName>
    </alternativeName>
</protein>
<evidence type="ECO:0000313" key="22">
    <source>
        <dbReference type="Proteomes" id="UP001163687"/>
    </source>
</evidence>
<dbReference type="SUPFAM" id="SSF55008">
    <property type="entry name" value="HMA, heavy metal-associated domain"/>
    <property type="match status" value="1"/>
</dbReference>
<keyword evidence="17" id="KW-0547">Nucleotide-binding</keyword>
<name>A0AA35G7F7_9FIRM</name>
<dbReference type="Gene3D" id="3.30.70.100">
    <property type="match status" value="1"/>
</dbReference>
<keyword evidence="12" id="KW-1015">Disulfide bond</keyword>
<dbReference type="EMBL" id="AP025628">
    <property type="protein sequence ID" value="BDG60051.1"/>
    <property type="molecule type" value="Genomic_DNA"/>
</dbReference>
<dbReference type="PRINTS" id="PR00411">
    <property type="entry name" value="PNDRDTASEI"/>
</dbReference>
<evidence type="ECO:0000256" key="1">
    <source>
        <dbReference type="ARBA" id="ARBA00007532"/>
    </source>
</evidence>
<dbReference type="GO" id="GO:0003955">
    <property type="term" value="F:NAD(P)H dehydrogenase (quinone) activity"/>
    <property type="evidence" value="ECO:0007669"/>
    <property type="project" value="TreeGrafter"/>
</dbReference>
<dbReference type="Pfam" id="PF00403">
    <property type="entry name" value="HMA"/>
    <property type="match status" value="1"/>
</dbReference>
<gene>
    <name evidence="19 21" type="primary">merA</name>
    <name evidence="21" type="ORF">caldi_11410</name>
</gene>
<dbReference type="InterPro" id="IPR006121">
    <property type="entry name" value="HMA_dom"/>
</dbReference>
<sequence length="566" mass="60069">MAQETAARAARLEVRGMTCTGCEEHVTEALVRVGAQDVRADFRRGEARLRLPAGFDPEQLREAVRRAGYEPGELEFLDPEGESVRQPVDRAGLPVRDIQGKGDPYDLVIIGSGAAAFSAAIQASERGARVVMIERGVTGGTCVNIGCVPSKTLLRAAEIHFRARSHPFAGLSTSAGPVDMSLLVGQKGELVTRLRREKYEALIDAYGFDFVCGEARFVDATAVQVGDRLIRGKAFLIATGADPAVPDIPGLGDVDFLTSTTALELRRVPESLAVIGSGYVALELGQLFRHLGARVTLMQRGERLLKAYDPEISAVVARMLAEQGIEVLTGVRYLRVEEGRAGKRVVLEAGGRQRAVEAEELLVATGRRPNTAALALDRAGVQVGARGEVVIDDHLRTNVPHIHAAGDVTMGPQFVYVAAYQGAVAADNALGATDRRADLRVVPRVTFTTPAIASVGLTEAGARAAGHSVRTSVLPLEAVPRALANRETTGVFKLVADADTGRLLGAHVVADNAGDVIYAATLAVKFGLTIQDLKETLCPYLTMAEGLKLAALTFDVDVARLSCCAG</sequence>
<dbReference type="InterPro" id="IPR036188">
    <property type="entry name" value="FAD/NAD-bd_sf"/>
</dbReference>
<keyword evidence="17" id="KW-0520">NAD</keyword>
<feature type="domain" description="HMA" evidence="20">
    <location>
        <begin position="8"/>
        <end position="72"/>
    </location>
</feature>
<evidence type="ECO:0000256" key="14">
    <source>
        <dbReference type="ARBA" id="ARBA00031725"/>
    </source>
</evidence>
<dbReference type="PROSITE" id="PS00076">
    <property type="entry name" value="PYRIDINE_REDOX_1"/>
    <property type="match status" value="1"/>
</dbReference>
<keyword evidence="22" id="KW-1185">Reference proteome</keyword>
<dbReference type="GO" id="GO:0050787">
    <property type="term" value="P:detoxification of mercury ion"/>
    <property type="evidence" value="ECO:0007669"/>
    <property type="project" value="InterPro"/>
</dbReference>
<organism evidence="21 22">
    <name type="scientific">Caldinitratiruptor microaerophilus</name>
    <dbReference type="NCBI Taxonomy" id="671077"/>
    <lineage>
        <taxon>Bacteria</taxon>
        <taxon>Bacillati</taxon>
        <taxon>Bacillota</taxon>
        <taxon>Clostridia</taxon>
        <taxon>Eubacteriales</taxon>
        <taxon>Symbiobacteriaceae</taxon>
        <taxon>Caldinitratiruptor</taxon>
    </lineage>
</organism>
<dbReference type="Pfam" id="PF07992">
    <property type="entry name" value="Pyr_redox_2"/>
    <property type="match status" value="1"/>
</dbReference>
<dbReference type="GO" id="GO:0045340">
    <property type="term" value="F:mercury ion binding"/>
    <property type="evidence" value="ECO:0007669"/>
    <property type="project" value="InterPro"/>
</dbReference>
<feature type="disulfide bond" description="Redox-active" evidence="18">
    <location>
        <begin position="142"/>
        <end position="147"/>
    </location>
</feature>
<feature type="binding site" evidence="17">
    <location>
        <position position="151"/>
    </location>
    <ligand>
        <name>FAD</name>
        <dbReference type="ChEBI" id="CHEBI:57692"/>
    </ligand>
</feature>
<reference evidence="21" key="1">
    <citation type="submission" date="2022-03" db="EMBL/GenBank/DDBJ databases">
        <title>Complete genome sequence of Caldinitratiruptor microaerophilus.</title>
        <authorList>
            <person name="Mukaiyama R."/>
            <person name="Nishiyama T."/>
            <person name="Ueda K."/>
        </authorList>
    </citation>
    <scope>NUCLEOTIDE SEQUENCE</scope>
    <source>
        <strain evidence="21">JCM 16183</strain>
    </source>
</reference>
<comment type="subunit">
    <text evidence="2 16 19">Homodimer.</text>
</comment>
<keyword evidence="13" id="KW-0676">Redox-active center</keyword>
<feature type="binding site" evidence="17">
    <location>
        <position position="366"/>
    </location>
    <ligand>
        <name>NAD(+)</name>
        <dbReference type="ChEBI" id="CHEBI:57540"/>
    </ligand>
</feature>
<evidence type="ECO:0000256" key="10">
    <source>
        <dbReference type="ARBA" id="ARBA00022914"/>
    </source>
</evidence>
<dbReference type="AlphaFoldDB" id="A0AA35G7F7"/>
<evidence type="ECO:0000256" key="3">
    <source>
        <dbReference type="ARBA" id="ARBA00012661"/>
    </source>
</evidence>
<evidence type="ECO:0000256" key="8">
    <source>
        <dbReference type="ARBA" id="ARBA00022827"/>
    </source>
</evidence>
<dbReference type="PRINTS" id="PR00368">
    <property type="entry name" value="FADPNR"/>
</dbReference>
<dbReference type="GO" id="GO:0016152">
    <property type="term" value="F:mercury (II) reductase (NADP+) activity"/>
    <property type="evidence" value="ECO:0007669"/>
    <property type="project" value="UniProtKB-UniRule"/>
</dbReference>
<comment type="function">
    <text evidence="16">Resistance to Hg(2+) in bacteria appears to be governed by a specialized system which includes mercuric reductase. MerA protein is responsible for volatilizing mercury as Hg(0).</text>
</comment>
<evidence type="ECO:0000256" key="11">
    <source>
        <dbReference type="ARBA" id="ARBA00023002"/>
    </source>
</evidence>